<sequence length="248" mass="28093">MEAIRRSKLHLLEWLMADPDFILQAVQQDGLLTQRQYLKLKSESDPEKQIINLLDSVMGKGQHFCEKFISILQKDEVQDTYPDLRMWDSPRHPETPSVASSCGRSVIANVEAGGGSTAVCPVIQGSTGSISFSVNVDSGPSGNSRANKHMSLDSRVKELEDKVQDKQQFLKRNWANLVQKIKCVDDLADEMRGNRLNSEMYSLIMACNTPENKMRKLLEYTITTKTASEHLFTKLCRSQYYIMQDLIS</sequence>
<proteinExistence type="evidence at transcript level"/>
<dbReference type="InterPro" id="IPR001315">
    <property type="entry name" value="CARD"/>
</dbReference>
<dbReference type="InterPro" id="IPR051249">
    <property type="entry name" value="NLRP_Inflammasome"/>
</dbReference>
<dbReference type="GO" id="GO:0005829">
    <property type="term" value="C:cytosol"/>
    <property type="evidence" value="ECO:0007669"/>
    <property type="project" value="UniProtKB-SubCell"/>
</dbReference>
<evidence type="ECO:0000259" key="6">
    <source>
        <dbReference type="PROSITE" id="PS50209"/>
    </source>
</evidence>
<evidence type="ECO:0000313" key="7">
    <source>
        <dbReference type="EMBL" id="AFK11037.1"/>
    </source>
</evidence>
<dbReference type="GO" id="GO:0006954">
    <property type="term" value="P:inflammatory response"/>
    <property type="evidence" value="ECO:0007669"/>
    <property type="project" value="UniProtKB-KW"/>
</dbReference>
<accession>K4FY77</accession>
<keyword evidence="3" id="KW-0399">Innate immunity</keyword>
<evidence type="ECO:0000256" key="3">
    <source>
        <dbReference type="ARBA" id="ARBA00022588"/>
    </source>
</evidence>
<evidence type="ECO:0000256" key="1">
    <source>
        <dbReference type="ARBA" id="ARBA00004514"/>
    </source>
</evidence>
<dbReference type="SUPFAM" id="SSF47986">
    <property type="entry name" value="DEATH domain"/>
    <property type="match status" value="2"/>
</dbReference>
<dbReference type="OrthoDB" id="9931598at2759"/>
<dbReference type="CDD" id="cd01671">
    <property type="entry name" value="CARD"/>
    <property type="match status" value="1"/>
</dbReference>
<keyword evidence="2" id="KW-0963">Cytoplasm</keyword>
<dbReference type="PROSITE" id="PS50209">
    <property type="entry name" value="CARD"/>
    <property type="match status" value="2"/>
</dbReference>
<dbReference type="PANTHER" id="PTHR46985">
    <property type="entry name" value="NACHT, LRR AND PYD DOMAINS-CONTAINING PROTEIN 1"/>
    <property type="match status" value="1"/>
</dbReference>
<dbReference type="InterPro" id="IPR011029">
    <property type="entry name" value="DEATH-like_dom_sf"/>
</dbReference>
<dbReference type="AlphaFoldDB" id="K4FY77"/>
<dbReference type="InterPro" id="IPR033516">
    <property type="entry name" value="CARD8/ASC/NALP1_CARD"/>
</dbReference>
<dbReference type="EMBL" id="JX052809">
    <property type="protein sequence ID" value="AFK11037.1"/>
    <property type="molecule type" value="mRNA"/>
</dbReference>
<dbReference type="PANTHER" id="PTHR46985:SF2">
    <property type="entry name" value="APOPTOSIS-ASSOCIATED SPECK-LIKE PROTEIN CONTAINING A CARD"/>
    <property type="match status" value="1"/>
</dbReference>
<dbReference type="KEGG" id="cmk:103176519"/>
<dbReference type="Pfam" id="PF00619">
    <property type="entry name" value="CARD"/>
    <property type="match status" value="2"/>
</dbReference>
<evidence type="ECO:0000256" key="4">
    <source>
        <dbReference type="ARBA" id="ARBA00022859"/>
    </source>
</evidence>
<keyword evidence="5" id="KW-0395">Inflammatory response</keyword>
<organism evidence="7">
    <name type="scientific">Callorhinchus milii</name>
    <name type="common">Ghost shark</name>
    <dbReference type="NCBI Taxonomy" id="7868"/>
    <lineage>
        <taxon>Eukaryota</taxon>
        <taxon>Metazoa</taxon>
        <taxon>Chordata</taxon>
        <taxon>Craniata</taxon>
        <taxon>Vertebrata</taxon>
        <taxon>Chondrichthyes</taxon>
        <taxon>Holocephali</taxon>
        <taxon>Chimaeriformes</taxon>
        <taxon>Callorhinchidae</taxon>
        <taxon>Callorhinchus</taxon>
    </lineage>
</organism>
<keyword evidence="4" id="KW-0391">Immunity</keyword>
<feature type="domain" description="CARD" evidence="6">
    <location>
        <begin position="1"/>
        <end position="74"/>
    </location>
</feature>
<dbReference type="GeneID" id="103176519"/>
<name>K4FY77_CALMI</name>
<dbReference type="Gene3D" id="1.10.533.10">
    <property type="entry name" value="Death Domain, Fas"/>
    <property type="match status" value="2"/>
</dbReference>
<dbReference type="RefSeq" id="NP_001279292.1">
    <property type="nucleotide sequence ID" value="NM_001292363.1"/>
</dbReference>
<protein>
    <submittedName>
        <fullName evidence="7">Caspase 8</fullName>
    </submittedName>
</protein>
<feature type="domain" description="CARD" evidence="6">
    <location>
        <begin position="162"/>
        <end position="225"/>
    </location>
</feature>
<evidence type="ECO:0000256" key="2">
    <source>
        <dbReference type="ARBA" id="ARBA00022490"/>
    </source>
</evidence>
<dbReference type="GO" id="GO:0042981">
    <property type="term" value="P:regulation of apoptotic process"/>
    <property type="evidence" value="ECO:0007669"/>
    <property type="project" value="InterPro"/>
</dbReference>
<dbReference type="GO" id="GO:0045087">
    <property type="term" value="P:innate immune response"/>
    <property type="evidence" value="ECO:0007669"/>
    <property type="project" value="UniProtKB-KW"/>
</dbReference>
<reference evidence="7" key="1">
    <citation type="journal article" date="2012" name="PLoS ONE">
        <title>Sequencing and Analysis of Full-Length cDNAs, 5'-ESTs and 3'-ESTs from a Cartilaginous Fish, the Elephant Shark (Callorhinchus milii).</title>
        <authorList>
            <person name="Tan Y.Y."/>
            <person name="Kodzius R."/>
            <person name="Tay B.H."/>
            <person name="Tay A."/>
            <person name="Brenner S."/>
            <person name="Venkatesh B."/>
        </authorList>
    </citation>
    <scope>NUCLEOTIDE SEQUENCE</scope>
    <source>
        <tissue evidence="7">Intestine</tissue>
    </source>
</reference>
<comment type="subcellular location">
    <subcellularLocation>
        <location evidence="1">Cytoplasm</location>
        <location evidence="1">Cytosol</location>
    </subcellularLocation>
</comment>
<dbReference type="CDD" id="cd08330">
    <property type="entry name" value="CARD_ASC_NALP1"/>
    <property type="match status" value="1"/>
</dbReference>
<evidence type="ECO:0000256" key="5">
    <source>
        <dbReference type="ARBA" id="ARBA00023198"/>
    </source>
</evidence>